<feature type="region of interest" description="Disordered" evidence="1">
    <location>
        <begin position="116"/>
        <end position="219"/>
    </location>
</feature>
<feature type="region of interest" description="Disordered" evidence="1">
    <location>
        <begin position="471"/>
        <end position="490"/>
    </location>
</feature>
<feature type="region of interest" description="Disordered" evidence="1">
    <location>
        <begin position="804"/>
        <end position="864"/>
    </location>
</feature>
<feature type="compositionally biased region" description="Polar residues" evidence="1">
    <location>
        <begin position="527"/>
        <end position="537"/>
    </location>
</feature>
<feature type="compositionally biased region" description="Low complexity" evidence="1">
    <location>
        <begin position="351"/>
        <end position="362"/>
    </location>
</feature>
<feature type="compositionally biased region" description="Polar residues" evidence="1">
    <location>
        <begin position="313"/>
        <end position="322"/>
    </location>
</feature>
<dbReference type="Pfam" id="PF08914">
    <property type="entry name" value="Myb_Rap1"/>
    <property type="match status" value="1"/>
</dbReference>
<feature type="compositionally biased region" description="Basic and acidic residues" evidence="1">
    <location>
        <begin position="505"/>
        <end position="517"/>
    </location>
</feature>
<feature type="compositionally biased region" description="Polar residues" evidence="1">
    <location>
        <begin position="257"/>
        <end position="268"/>
    </location>
</feature>
<feature type="compositionally biased region" description="Polar residues" evidence="1">
    <location>
        <begin position="188"/>
        <end position="219"/>
    </location>
</feature>
<protein>
    <recommendedName>
        <fullName evidence="2">TERF2-interacting telomeric protein 1 Myb domain-containing protein</fullName>
    </recommendedName>
</protein>
<dbReference type="OrthoDB" id="435460at2759"/>
<name>A0A0C9WEJ1_9AGAM</name>
<feature type="region of interest" description="Disordered" evidence="1">
    <location>
        <begin position="399"/>
        <end position="461"/>
    </location>
</feature>
<feature type="region of interest" description="Disordered" evidence="1">
    <location>
        <begin position="647"/>
        <end position="671"/>
    </location>
</feature>
<dbReference type="HOGENOM" id="CLU_302281_0_0_1"/>
<gene>
    <name evidence="3" type="ORF">HYDPIDRAFT_29630</name>
</gene>
<feature type="compositionally biased region" description="Pro residues" evidence="1">
    <location>
        <begin position="560"/>
        <end position="576"/>
    </location>
</feature>
<feature type="compositionally biased region" description="Basic and acidic residues" evidence="1">
    <location>
        <begin position="160"/>
        <end position="170"/>
    </location>
</feature>
<feature type="compositionally biased region" description="Acidic residues" evidence="1">
    <location>
        <begin position="891"/>
        <end position="908"/>
    </location>
</feature>
<feature type="region of interest" description="Disordered" evidence="1">
    <location>
        <begin position="239"/>
        <end position="386"/>
    </location>
</feature>
<dbReference type="CDD" id="cd11655">
    <property type="entry name" value="rap1_myb-like"/>
    <property type="match status" value="1"/>
</dbReference>
<dbReference type="Proteomes" id="UP000053820">
    <property type="component" value="Unassembled WGS sequence"/>
</dbReference>
<feature type="compositionally biased region" description="Polar residues" evidence="1">
    <location>
        <begin position="239"/>
        <end position="249"/>
    </location>
</feature>
<dbReference type="EMBL" id="KN839851">
    <property type="protein sequence ID" value="KIJ63382.1"/>
    <property type="molecule type" value="Genomic_DNA"/>
</dbReference>
<evidence type="ECO:0000259" key="2">
    <source>
        <dbReference type="Pfam" id="PF08914"/>
    </source>
</evidence>
<reference evidence="3 4" key="1">
    <citation type="submission" date="2014-04" db="EMBL/GenBank/DDBJ databases">
        <title>Evolutionary Origins and Diversification of the Mycorrhizal Mutualists.</title>
        <authorList>
            <consortium name="DOE Joint Genome Institute"/>
            <consortium name="Mycorrhizal Genomics Consortium"/>
            <person name="Kohler A."/>
            <person name="Kuo A."/>
            <person name="Nagy L.G."/>
            <person name="Floudas D."/>
            <person name="Copeland A."/>
            <person name="Barry K.W."/>
            <person name="Cichocki N."/>
            <person name="Veneault-Fourrey C."/>
            <person name="LaButti K."/>
            <person name="Lindquist E.A."/>
            <person name="Lipzen A."/>
            <person name="Lundell T."/>
            <person name="Morin E."/>
            <person name="Murat C."/>
            <person name="Riley R."/>
            <person name="Ohm R."/>
            <person name="Sun H."/>
            <person name="Tunlid A."/>
            <person name="Henrissat B."/>
            <person name="Grigoriev I.V."/>
            <person name="Hibbett D.S."/>
            <person name="Martin F."/>
        </authorList>
    </citation>
    <scope>NUCLEOTIDE SEQUENCE [LARGE SCALE GENOMIC DNA]</scope>
    <source>
        <strain evidence="3 4">MD-312</strain>
    </source>
</reference>
<dbReference type="InterPro" id="IPR015010">
    <property type="entry name" value="TERF2IP_Myb"/>
</dbReference>
<dbReference type="Gene3D" id="1.10.10.60">
    <property type="entry name" value="Homeodomain-like"/>
    <property type="match status" value="1"/>
</dbReference>
<evidence type="ECO:0000313" key="3">
    <source>
        <dbReference type="EMBL" id="KIJ63382.1"/>
    </source>
</evidence>
<dbReference type="AlphaFoldDB" id="A0A0C9WEJ1"/>
<accession>A0A0C9WEJ1</accession>
<feature type="compositionally biased region" description="Basic and acidic residues" evidence="1">
    <location>
        <begin position="909"/>
        <end position="919"/>
    </location>
</feature>
<feature type="domain" description="TERF2-interacting telomeric protein 1 Myb" evidence="2">
    <location>
        <begin position="10"/>
        <end position="67"/>
    </location>
</feature>
<feature type="compositionally biased region" description="Basic and acidic residues" evidence="1">
    <location>
        <begin position="806"/>
        <end position="819"/>
    </location>
</feature>
<keyword evidence="4" id="KW-1185">Reference proteome</keyword>
<feature type="compositionally biased region" description="Low complexity" evidence="1">
    <location>
        <begin position="278"/>
        <end position="293"/>
    </location>
</feature>
<feature type="region of interest" description="Disordered" evidence="1">
    <location>
        <begin position="505"/>
        <end position="623"/>
    </location>
</feature>
<feature type="compositionally biased region" description="Basic and acidic residues" evidence="1">
    <location>
        <begin position="121"/>
        <end position="144"/>
    </location>
</feature>
<dbReference type="SUPFAM" id="SSF46689">
    <property type="entry name" value="Homeodomain-like"/>
    <property type="match status" value="1"/>
</dbReference>
<evidence type="ECO:0000256" key="1">
    <source>
        <dbReference type="SAM" id="MobiDB-lite"/>
    </source>
</evidence>
<feature type="compositionally biased region" description="Polar residues" evidence="1">
    <location>
        <begin position="363"/>
        <end position="379"/>
    </location>
</feature>
<sequence>MPGKSTRVEFTPEHDAFLFKYIAKYCPTRQGRTGPGLYEDLVANKDKLWPWSIHHPWQSWRERYTKNRDYFDARIEKYHEKHGIAGLPEPSAGKTGQKHRKGGATLQVKVEKLAVNVSKKRAADKDSEHTDPRRTKRTKVEASDSKNAARSTVDVGTSRAKTELINDERGPGSLVESSAAPDMPNDGVSAQSGTSNTRSTPLASNAQPETDPSVQQAPNVTTHGNAEFVTQALDVTETHTASESLTNLQAEPDGLANPSNIDLTNQQEVPGASDTRITHTSTTSHLEESSSMPAEPPSTLDLPPLTFRKDTLVLSSSPDKSQPSPRRPKRLRERPRASSELFASVPPSPRAVSANANVYSSSQHASEVTKSQPVASTSKYPRAPPRVVETHFGPALVDQIGRVPRGYPAGTLDSDEEDEGERWPPARGRGAAVNKKGKERADTGHHPFSQLQPKQEARPREYPPIPEELLIKQEQPPSPTRTVHSTRHPFSEVVPAGAVITKEIQKLESDSRMDRRAVATRFLGRNGDQSLQTSNTKGGEREGHEREQEALVPAQSNGPAPLPEQIPVPAPAPPPETLAAPQPRRGTKSFQFPAPRASTRSPFRLLDTPRDRPSQTKPHPALARVRRQTIRHDRGSVPSIDLVAMSTSASASSSTSYRSSSSMSARPSRWSLPAHTTPPLFRDGASSSFQWPAPSPFYTNPNGHSHSPSLISAPSYTPSHPLLPTFTPSPGSNIHAGTPTKLTPHPADLPLTASHGLASILAHMSANHGLALSVVHAVYSRVGSLREADEVLRGMREAAEGFGEAEIDRRTSSAREQNRSLRGRSRQRRTQSRRASEGTQLQYVFASEDSEGSEYSPPETTRAAMWKRQSQSWVVGVPGDTQVEEVDQEIGGEEEADKGDGDGDEDNEHDDKEREERDWLPCAHHEFSQHVILRNAEVTEDEVQGLDEGDAWEEHDVDALLKSEDALQLEQKVGKGNYRRRIVSLFK</sequence>
<feature type="compositionally biased region" description="Basic residues" evidence="1">
    <location>
        <begin position="821"/>
        <end position="832"/>
    </location>
</feature>
<feature type="compositionally biased region" description="Basic and acidic residues" evidence="1">
    <location>
        <begin position="538"/>
        <end position="549"/>
    </location>
</feature>
<organism evidence="3 4">
    <name type="scientific">Hydnomerulius pinastri MD-312</name>
    <dbReference type="NCBI Taxonomy" id="994086"/>
    <lineage>
        <taxon>Eukaryota</taxon>
        <taxon>Fungi</taxon>
        <taxon>Dikarya</taxon>
        <taxon>Basidiomycota</taxon>
        <taxon>Agaricomycotina</taxon>
        <taxon>Agaricomycetes</taxon>
        <taxon>Agaricomycetidae</taxon>
        <taxon>Boletales</taxon>
        <taxon>Boletales incertae sedis</taxon>
        <taxon>Leucogyrophana</taxon>
    </lineage>
</organism>
<evidence type="ECO:0000313" key="4">
    <source>
        <dbReference type="Proteomes" id="UP000053820"/>
    </source>
</evidence>
<feature type="region of interest" description="Disordered" evidence="1">
    <location>
        <begin position="83"/>
        <end position="103"/>
    </location>
</feature>
<proteinExistence type="predicted"/>
<feature type="region of interest" description="Disordered" evidence="1">
    <location>
        <begin position="891"/>
        <end position="919"/>
    </location>
</feature>
<dbReference type="InterPro" id="IPR009057">
    <property type="entry name" value="Homeodomain-like_sf"/>
</dbReference>